<dbReference type="GO" id="GO:0015212">
    <property type="term" value="F:cytidine transmembrane transporter activity"/>
    <property type="evidence" value="ECO:0007669"/>
    <property type="project" value="TreeGrafter"/>
</dbReference>
<evidence type="ECO:0000256" key="4">
    <source>
        <dbReference type="ARBA" id="ARBA00022692"/>
    </source>
</evidence>
<organism evidence="10 11">
    <name type="scientific">Pseudomonas fluorescens</name>
    <dbReference type="NCBI Taxonomy" id="294"/>
    <lineage>
        <taxon>Bacteria</taxon>
        <taxon>Pseudomonadati</taxon>
        <taxon>Pseudomonadota</taxon>
        <taxon>Gammaproteobacteria</taxon>
        <taxon>Pseudomonadales</taxon>
        <taxon>Pseudomonadaceae</taxon>
        <taxon>Pseudomonas</taxon>
    </lineage>
</organism>
<dbReference type="InterPro" id="IPR036259">
    <property type="entry name" value="MFS_trans_sf"/>
</dbReference>
<keyword evidence="6 8" id="KW-0472">Membrane</keyword>
<feature type="transmembrane region" description="Helical" evidence="8">
    <location>
        <begin position="255"/>
        <end position="272"/>
    </location>
</feature>
<feature type="transmembrane region" description="Helical" evidence="8">
    <location>
        <begin position="165"/>
        <end position="183"/>
    </location>
</feature>
<evidence type="ECO:0000256" key="1">
    <source>
        <dbReference type="ARBA" id="ARBA00004651"/>
    </source>
</evidence>
<evidence type="ECO:0000256" key="2">
    <source>
        <dbReference type="ARBA" id="ARBA00022448"/>
    </source>
</evidence>
<comment type="subcellular location">
    <subcellularLocation>
        <location evidence="1">Cell membrane</location>
        <topology evidence="1">Multi-pass membrane protein</topology>
    </subcellularLocation>
</comment>
<feature type="transmembrane region" description="Helical" evidence="8">
    <location>
        <begin position="303"/>
        <end position="322"/>
    </location>
</feature>
<keyword evidence="4 8" id="KW-0812">Transmembrane</keyword>
<keyword evidence="2" id="KW-0813">Transport</keyword>
<dbReference type="RefSeq" id="WP_150672500.1">
    <property type="nucleotide sequence ID" value="NZ_CABVJE010000007.1"/>
</dbReference>
<feature type="transmembrane region" description="Helical" evidence="8">
    <location>
        <begin position="41"/>
        <end position="63"/>
    </location>
</feature>
<sequence length="423" mass="46416">MTMMTARLSAMMFLQFFIWGGWFVTLGTFLASNLGASGGQIGMAFSTQSWGAIIAPFVIGLIADRIFNAERILAVLHLVGAVLLYQLYRAPDFRTFYPFVLAYMMTYMPTLALVNSVAFRQMSDPALEFSRIRVWGTLGWIVAGVVISFVFAWDSQGAISSGGLRNTFLMSAVASLVLGLYSFTLPRTAPLKPASGSGGFKQMLGLDALGLLKDRSYLVFFIASILICIPLAFYYQNANPFLADIGMTNPTAKMAIGQVSEVLFMLLLPLFIQRFGIKIALLVGMLAWALRYLLFAYGNNGDLAFMLFTGIALHGICYDFFFVSGQIYTDAKASEHFRSSAQGLITLATYGLGMLIGFWVAGQVTDHYALADSHDWKSIWLFPAGFALAIFFCFSLAFKGQNVETPGTSRADGRTSRAPLHKP</sequence>
<dbReference type="Pfam" id="PF03825">
    <property type="entry name" value="Nuc_H_symport"/>
    <property type="match status" value="1"/>
</dbReference>
<dbReference type="GO" id="GO:0005886">
    <property type="term" value="C:plasma membrane"/>
    <property type="evidence" value="ECO:0007669"/>
    <property type="project" value="UniProtKB-SubCell"/>
</dbReference>
<name>A0A5E7T9W9_PSEFL</name>
<dbReference type="PANTHER" id="PTHR23522">
    <property type="entry name" value="BLL5896 PROTEIN"/>
    <property type="match status" value="1"/>
</dbReference>
<dbReference type="InterPro" id="IPR004740">
    <property type="entry name" value="Nuc_H_symport"/>
</dbReference>
<dbReference type="InterPro" id="IPR020846">
    <property type="entry name" value="MFS_dom"/>
</dbReference>
<feature type="domain" description="Major facilitator superfamily (MFS) profile" evidence="9">
    <location>
        <begin position="167"/>
        <end position="423"/>
    </location>
</feature>
<keyword evidence="3" id="KW-1003">Cell membrane</keyword>
<reference evidence="10 11" key="1">
    <citation type="submission" date="2019-09" db="EMBL/GenBank/DDBJ databases">
        <authorList>
            <person name="Chandra G."/>
            <person name="Truman W A."/>
        </authorList>
    </citation>
    <scope>NUCLEOTIDE SEQUENCE [LARGE SCALE GENOMIC DNA]</scope>
    <source>
        <strain evidence="10">PS938</strain>
    </source>
</reference>
<evidence type="ECO:0000259" key="9">
    <source>
        <dbReference type="PROSITE" id="PS50850"/>
    </source>
</evidence>
<feature type="transmembrane region" description="Helical" evidence="8">
    <location>
        <begin position="100"/>
        <end position="120"/>
    </location>
</feature>
<feature type="transmembrane region" description="Helical" evidence="8">
    <location>
        <begin position="217"/>
        <end position="235"/>
    </location>
</feature>
<dbReference type="AlphaFoldDB" id="A0A5E7T9W9"/>
<keyword evidence="5 8" id="KW-1133">Transmembrane helix</keyword>
<dbReference type="Proteomes" id="UP000327191">
    <property type="component" value="Unassembled WGS sequence"/>
</dbReference>
<feature type="transmembrane region" description="Helical" evidence="8">
    <location>
        <begin position="380"/>
        <end position="398"/>
    </location>
</feature>
<evidence type="ECO:0000256" key="5">
    <source>
        <dbReference type="ARBA" id="ARBA00022989"/>
    </source>
</evidence>
<feature type="transmembrane region" description="Helical" evidence="8">
    <location>
        <begin position="132"/>
        <end position="153"/>
    </location>
</feature>
<feature type="transmembrane region" description="Helical" evidence="8">
    <location>
        <begin position="279"/>
        <end position="297"/>
    </location>
</feature>
<evidence type="ECO:0000256" key="7">
    <source>
        <dbReference type="SAM" id="MobiDB-lite"/>
    </source>
</evidence>
<dbReference type="EMBL" id="CABVJE010000007">
    <property type="protein sequence ID" value="VVP94948.1"/>
    <property type="molecule type" value="Genomic_DNA"/>
</dbReference>
<dbReference type="Gene3D" id="1.20.1250.20">
    <property type="entry name" value="MFS general substrate transporter like domains"/>
    <property type="match status" value="2"/>
</dbReference>
<gene>
    <name evidence="10" type="primary">yegT</name>
    <name evidence="10" type="ORF">PS938_01938</name>
</gene>
<feature type="transmembrane region" description="Helical" evidence="8">
    <location>
        <begin position="343"/>
        <end position="360"/>
    </location>
</feature>
<evidence type="ECO:0000256" key="6">
    <source>
        <dbReference type="ARBA" id="ARBA00023136"/>
    </source>
</evidence>
<dbReference type="PROSITE" id="PS50850">
    <property type="entry name" value="MFS"/>
    <property type="match status" value="1"/>
</dbReference>
<dbReference type="SUPFAM" id="SSF103473">
    <property type="entry name" value="MFS general substrate transporter"/>
    <property type="match status" value="1"/>
</dbReference>
<evidence type="ECO:0000256" key="3">
    <source>
        <dbReference type="ARBA" id="ARBA00022475"/>
    </source>
</evidence>
<dbReference type="GO" id="GO:0015213">
    <property type="term" value="F:uridine transmembrane transporter activity"/>
    <property type="evidence" value="ECO:0007669"/>
    <property type="project" value="TreeGrafter"/>
</dbReference>
<evidence type="ECO:0000313" key="11">
    <source>
        <dbReference type="Proteomes" id="UP000327191"/>
    </source>
</evidence>
<dbReference type="PANTHER" id="PTHR23522:SF4">
    <property type="entry name" value="NUCLEOSIDE PERMEASE NUPG-RELATED"/>
    <property type="match status" value="1"/>
</dbReference>
<feature type="region of interest" description="Disordered" evidence="7">
    <location>
        <begin position="404"/>
        <end position="423"/>
    </location>
</feature>
<proteinExistence type="predicted"/>
<protein>
    <submittedName>
        <fullName evidence="10">Nucleoside transporter YegT</fullName>
    </submittedName>
</protein>
<evidence type="ECO:0000313" key="10">
    <source>
        <dbReference type="EMBL" id="VVP94948.1"/>
    </source>
</evidence>
<dbReference type="OrthoDB" id="9783013at2"/>
<evidence type="ECO:0000256" key="8">
    <source>
        <dbReference type="SAM" id="Phobius"/>
    </source>
</evidence>
<feature type="transmembrane region" description="Helical" evidence="8">
    <location>
        <begin position="72"/>
        <end position="88"/>
    </location>
</feature>
<accession>A0A5E7T9W9</accession>
<dbReference type="CDD" id="cd06177">
    <property type="entry name" value="MFS_NHS"/>
    <property type="match status" value="1"/>
</dbReference>